<dbReference type="Proteomes" id="UP001444661">
    <property type="component" value="Unassembled WGS sequence"/>
</dbReference>
<evidence type="ECO:0000313" key="2">
    <source>
        <dbReference type="EMBL" id="KAK8034010.1"/>
    </source>
</evidence>
<sequence>MQIELRQHVGTVAASVSVLHELMLGLAILLRGLILLHGVILLHDVIFLHGVVLLGNVILLLRLVILIDLCCLAVGIVDGLLALGFCLGFNLGGFCLGVLLNLGGLFVCNFDYVVGVDLGFGNRVVGDALGS</sequence>
<reference evidence="2 3" key="1">
    <citation type="submission" date="2023-01" db="EMBL/GenBank/DDBJ databases">
        <title>Analysis of 21 Apiospora genomes using comparative genomics revels a genus with tremendous synthesis potential of carbohydrate active enzymes and secondary metabolites.</title>
        <authorList>
            <person name="Sorensen T."/>
        </authorList>
    </citation>
    <scope>NUCLEOTIDE SEQUENCE [LARGE SCALE GENOMIC DNA]</scope>
    <source>
        <strain evidence="2 3">CBS 33761</strain>
    </source>
</reference>
<comment type="caution">
    <text evidence="2">The sequence shown here is derived from an EMBL/GenBank/DDBJ whole genome shotgun (WGS) entry which is preliminary data.</text>
</comment>
<organism evidence="2 3">
    <name type="scientific">Apiospora rasikravindrae</name>
    <dbReference type="NCBI Taxonomy" id="990691"/>
    <lineage>
        <taxon>Eukaryota</taxon>
        <taxon>Fungi</taxon>
        <taxon>Dikarya</taxon>
        <taxon>Ascomycota</taxon>
        <taxon>Pezizomycotina</taxon>
        <taxon>Sordariomycetes</taxon>
        <taxon>Xylariomycetidae</taxon>
        <taxon>Amphisphaeriales</taxon>
        <taxon>Apiosporaceae</taxon>
        <taxon>Apiospora</taxon>
    </lineage>
</organism>
<feature type="transmembrane region" description="Helical" evidence="1">
    <location>
        <begin position="12"/>
        <end position="34"/>
    </location>
</feature>
<keyword evidence="1" id="KW-0812">Transmembrane</keyword>
<feature type="transmembrane region" description="Helical" evidence="1">
    <location>
        <begin position="46"/>
        <end position="67"/>
    </location>
</feature>
<protein>
    <submittedName>
        <fullName evidence="2">Uncharacterized protein</fullName>
    </submittedName>
</protein>
<gene>
    <name evidence="2" type="ORF">PG993_009005</name>
</gene>
<name>A0ABR1SJW9_9PEZI</name>
<keyword evidence="3" id="KW-1185">Reference proteome</keyword>
<evidence type="ECO:0000256" key="1">
    <source>
        <dbReference type="SAM" id="Phobius"/>
    </source>
</evidence>
<evidence type="ECO:0000313" key="3">
    <source>
        <dbReference type="Proteomes" id="UP001444661"/>
    </source>
</evidence>
<accession>A0ABR1SJW9</accession>
<keyword evidence="1" id="KW-1133">Transmembrane helix</keyword>
<keyword evidence="1" id="KW-0472">Membrane</keyword>
<feature type="transmembrane region" description="Helical" evidence="1">
    <location>
        <begin position="79"/>
        <end position="100"/>
    </location>
</feature>
<proteinExistence type="predicted"/>
<dbReference type="EMBL" id="JAQQWK010000009">
    <property type="protein sequence ID" value="KAK8034010.1"/>
    <property type="molecule type" value="Genomic_DNA"/>
</dbReference>